<comment type="caution">
    <text evidence="1">The sequence shown here is derived from an EMBL/GenBank/DDBJ whole genome shotgun (WGS) entry which is preliminary data.</text>
</comment>
<keyword evidence="2" id="KW-1185">Reference proteome</keyword>
<dbReference type="AlphaFoldDB" id="A0A432WQ12"/>
<dbReference type="EMBL" id="PIPM01000002">
    <property type="protein sequence ID" value="RUO35860.1"/>
    <property type="molecule type" value="Genomic_DNA"/>
</dbReference>
<protein>
    <recommendedName>
        <fullName evidence="3">DUF945 domain-containing protein</fullName>
    </recommendedName>
</protein>
<dbReference type="Proteomes" id="UP000288405">
    <property type="component" value="Unassembled WGS sequence"/>
</dbReference>
<organism evidence="1 2">
    <name type="scientific">Aliidiomarina sanyensis</name>
    <dbReference type="NCBI Taxonomy" id="1249555"/>
    <lineage>
        <taxon>Bacteria</taxon>
        <taxon>Pseudomonadati</taxon>
        <taxon>Pseudomonadota</taxon>
        <taxon>Gammaproteobacteria</taxon>
        <taxon>Alteromonadales</taxon>
        <taxon>Idiomarinaceae</taxon>
        <taxon>Aliidiomarina</taxon>
    </lineage>
</organism>
<evidence type="ECO:0000313" key="1">
    <source>
        <dbReference type="EMBL" id="RUO35860.1"/>
    </source>
</evidence>
<proteinExistence type="predicted"/>
<name>A0A432WQ12_9GAMM</name>
<evidence type="ECO:0008006" key="3">
    <source>
        <dbReference type="Google" id="ProtNLM"/>
    </source>
</evidence>
<sequence length="400" mass="44757">MKKGIIIAVLLLVVGAYFVGTAVTRNATGSIIENITERMAEESGYDVDIQWLDNGFFRGNLQVTATMQFDESELTFQEAMKLRYGFLRTRVTGEANILLDGESLSEQLFDGKITSKGLASMQGYSTEYRFPAISSEHFGRLLLSAPPFTVKMVFTDSAMHYELDSEGVTLTMPDSEEEIQVEGIRIASQSVLADNQLRQQQMEYRINSVVSTAADAAFSMQDSVLTSDFSVDQDVVNGTLMYELGSFQFGEVAGFAELGLRYEDFSFSALQAWGDSTNTNDTSAQSGALRLLMTQGEPVLHIDTFDLTIEEIGRTQMNGYLRFDRRGLNDEEVELLFGENSDDLIRHIRVHLKVEELPLLAMMTMMMITTDPLPWTFDFHDGELLLNNEVLNLSDFGLPQ</sequence>
<gene>
    <name evidence="1" type="ORF">CWE11_03670</name>
</gene>
<reference evidence="1 2" key="1">
    <citation type="journal article" date="2011" name="Front. Microbiol.">
        <title>Genomic signatures of strain selection and enhancement in Bacillus atrophaeus var. globigii, a historical biowarfare simulant.</title>
        <authorList>
            <person name="Gibbons H.S."/>
            <person name="Broomall S.M."/>
            <person name="McNew L.A."/>
            <person name="Daligault H."/>
            <person name="Chapman C."/>
            <person name="Bruce D."/>
            <person name="Karavis M."/>
            <person name="Krepps M."/>
            <person name="McGregor P.A."/>
            <person name="Hong C."/>
            <person name="Park K.H."/>
            <person name="Akmal A."/>
            <person name="Feldman A."/>
            <person name="Lin J.S."/>
            <person name="Chang W.E."/>
            <person name="Higgs B.W."/>
            <person name="Demirev P."/>
            <person name="Lindquist J."/>
            <person name="Liem A."/>
            <person name="Fochler E."/>
            <person name="Read T.D."/>
            <person name="Tapia R."/>
            <person name="Johnson S."/>
            <person name="Bishop-Lilly K.A."/>
            <person name="Detter C."/>
            <person name="Han C."/>
            <person name="Sozhamannan S."/>
            <person name="Rosenzweig C.N."/>
            <person name="Skowronski E.W."/>
        </authorList>
    </citation>
    <scope>NUCLEOTIDE SEQUENCE [LARGE SCALE GENOMIC DNA]</scope>
    <source>
        <strain evidence="1 2">GYP-17</strain>
    </source>
</reference>
<dbReference type="OrthoDB" id="6397435at2"/>
<dbReference type="RefSeq" id="WP_126776240.1">
    <property type="nucleotide sequence ID" value="NZ_PIPM01000002.1"/>
</dbReference>
<accession>A0A432WQ12</accession>
<evidence type="ECO:0000313" key="2">
    <source>
        <dbReference type="Proteomes" id="UP000288405"/>
    </source>
</evidence>